<organism evidence="2 3">
    <name type="scientific">Candidatus Portnoybacteria bacterium RBG_19FT_COMBO_36_7</name>
    <dbReference type="NCBI Taxonomy" id="1801992"/>
    <lineage>
        <taxon>Bacteria</taxon>
        <taxon>Candidatus Portnoyibacteriota</taxon>
    </lineage>
</organism>
<gene>
    <name evidence="2" type="ORF">A2Y98_01465</name>
</gene>
<evidence type="ECO:0000313" key="2">
    <source>
        <dbReference type="EMBL" id="OGZ33584.1"/>
    </source>
</evidence>
<evidence type="ECO:0000313" key="3">
    <source>
        <dbReference type="Proteomes" id="UP000179099"/>
    </source>
</evidence>
<proteinExistence type="predicted"/>
<dbReference type="AlphaFoldDB" id="A0A1G2F683"/>
<accession>A0A1G2F683</accession>
<protein>
    <submittedName>
        <fullName evidence="2">Uncharacterized protein</fullName>
    </submittedName>
</protein>
<name>A0A1G2F683_9BACT</name>
<evidence type="ECO:0000256" key="1">
    <source>
        <dbReference type="SAM" id="Phobius"/>
    </source>
</evidence>
<dbReference type="EMBL" id="MHMW01000028">
    <property type="protein sequence ID" value="OGZ33584.1"/>
    <property type="molecule type" value="Genomic_DNA"/>
</dbReference>
<keyword evidence="1" id="KW-1133">Transmembrane helix</keyword>
<keyword evidence="1" id="KW-0812">Transmembrane</keyword>
<comment type="caution">
    <text evidence="2">The sequence shown here is derived from an EMBL/GenBank/DDBJ whole genome shotgun (WGS) entry which is preliminary data.</text>
</comment>
<sequence length="76" mass="8755">MFIASLIIFNFLIMIYIAFALAILFHLRKYRWPSDLNSASTTIFIIGSLLFIGLAFFFFVSIPWGTITEIVPDFNL</sequence>
<dbReference type="STRING" id="1801992.A2Y98_01465"/>
<keyword evidence="1" id="KW-0472">Membrane</keyword>
<feature type="transmembrane region" description="Helical" evidence="1">
    <location>
        <begin position="6"/>
        <end position="27"/>
    </location>
</feature>
<feature type="transmembrane region" description="Helical" evidence="1">
    <location>
        <begin position="39"/>
        <end position="64"/>
    </location>
</feature>
<reference evidence="2 3" key="1">
    <citation type="journal article" date="2016" name="Nat. Commun.">
        <title>Thousands of microbial genomes shed light on interconnected biogeochemical processes in an aquifer system.</title>
        <authorList>
            <person name="Anantharaman K."/>
            <person name="Brown C.T."/>
            <person name="Hug L.A."/>
            <person name="Sharon I."/>
            <person name="Castelle C.J."/>
            <person name="Probst A.J."/>
            <person name="Thomas B.C."/>
            <person name="Singh A."/>
            <person name="Wilkins M.J."/>
            <person name="Karaoz U."/>
            <person name="Brodie E.L."/>
            <person name="Williams K.H."/>
            <person name="Hubbard S.S."/>
            <person name="Banfield J.F."/>
        </authorList>
    </citation>
    <scope>NUCLEOTIDE SEQUENCE [LARGE SCALE GENOMIC DNA]</scope>
</reference>
<dbReference type="Proteomes" id="UP000179099">
    <property type="component" value="Unassembled WGS sequence"/>
</dbReference>